<evidence type="ECO:0000313" key="3">
    <source>
        <dbReference type="Proteomes" id="UP000031552"/>
    </source>
</evidence>
<keyword evidence="3" id="KW-1185">Reference proteome</keyword>
<keyword evidence="1" id="KW-0812">Transmembrane</keyword>
<dbReference type="AlphaFoldDB" id="A0A090D2M1"/>
<name>A0A090D2M1_9BACT</name>
<feature type="transmembrane region" description="Helical" evidence="1">
    <location>
        <begin position="233"/>
        <end position="251"/>
    </location>
</feature>
<keyword evidence="1" id="KW-0472">Membrane</keyword>
<protein>
    <submittedName>
        <fullName evidence="2">Membrane protein</fullName>
    </submittedName>
</protein>
<dbReference type="STRING" id="1437425.CSEC_1928"/>
<accession>A0A090D2M1</accession>
<feature type="transmembrane region" description="Helical" evidence="1">
    <location>
        <begin position="140"/>
        <end position="161"/>
    </location>
</feature>
<keyword evidence="1" id="KW-1133">Transmembrane helix</keyword>
<dbReference type="EMBL" id="CCEJ010000009">
    <property type="protein sequence ID" value="CDR34735.1"/>
    <property type="molecule type" value="Genomic_DNA"/>
</dbReference>
<dbReference type="Proteomes" id="UP000031552">
    <property type="component" value="Unassembled WGS sequence"/>
</dbReference>
<proteinExistence type="predicted"/>
<comment type="caution">
    <text evidence="2">The sequence shown here is derived from an EMBL/GenBank/DDBJ whole genome shotgun (WGS) entry which is preliminary data.</text>
</comment>
<organism evidence="2 3">
    <name type="scientific">Candidatus Criblamydia sequanensis CRIB-18</name>
    <dbReference type="NCBI Taxonomy" id="1437425"/>
    <lineage>
        <taxon>Bacteria</taxon>
        <taxon>Pseudomonadati</taxon>
        <taxon>Chlamydiota</taxon>
        <taxon>Chlamydiia</taxon>
        <taxon>Parachlamydiales</taxon>
        <taxon>Candidatus Criblamydiaceae</taxon>
        <taxon>Candidatus Criblamydia</taxon>
    </lineage>
</organism>
<evidence type="ECO:0000313" key="2">
    <source>
        <dbReference type="EMBL" id="CDR34735.1"/>
    </source>
</evidence>
<dbReference type="eggNOG" id="ENOG5034ADB">
    <property type="taxonomic scope" value="Bacteria"/>
</dbReference>
<feature type="transmembrane region" description="Helical" evidence="1">
    <location>
        <begin position="12"/>
        <end position="33"/>
    </location>
</feature>
<feature type="transmembrane region" description="Helical" evidence="1">
    <location>
        <begin position="211"/>
        <end position="227"/>
    </location>
</feature>
<evidence type="ECO:0000256" key="1">
    <source>
        <dbReference type="SAM" id="Phobius"/>
    </source>
</evidence>
<dbReference type="OrthoDB" id="6456825at2"/>
<feature type="transmembrane region" description="Helical" evidence="1">
    <location>
        <begin position="39"/>
        <end position="57"/>
    </location>
</feature>
<feature type="transmembrane region" description="Helical" evidence="1">
    <location>
        <begin position="95"/>
        <end position="120"/>
    </location>
</feature>
<reference evidence="2" key="2">
    <citation type="submission" date="2014-09" db="EMBL/GenBank/DDBJ databases">
        <title>Criblamydia sequanensis harbors a mega-plasmid encoding arsenite resistance.</title>
        <authorList>
            <person name="Bertelli C."/>
            <person name="Goesmann A."/>
            <person name="Greub G."/>
        </authorList>
    </citation>
    <scope>NUCLEOTIDE SEQUENCE [LARGE SCALE GENOMIC DNA]</scope>
    <source>
        <strain evidence="2">CRIB-18</strain>
    </source>
</reference>
<dbReference type="RefSeq" id="WP_041018274.1">
    <property type="nucleotide sequence ID" value="NZ_CCEJ010000009.1"/>
</dbReference>
<reference evidence="2" key="1">
    <citation type="submission" date="2013-12" db="EMBL/GenBank/DDBJ databases">
        <authorList>
            <person name="Linke B."/>
        </authorList>
    </citation>
    <scope>NUCLEOTIDE SEQUENCE [LARGE SCALE GENOMIC DNA]</scope>
    <source>
        <strain evidence="2">CRIB-18</strain>
    </source>
</reference>
<sequence>MIHLILTYLKERFSFLFFLLISIGIVLSSSILLQKYPPALMVLLVIALMLFFFELRLMDEAKDRAKDQIAYPERPLSRGEFTIYDLERVIGIFEVLLIAFAALFWLISGSLAGFIFLLMAVYSWHHYKNFYLGPLENWPYFNAITTQLVYLLPPFFVIAVLNKGEIFFPEAFQFALLIFASFAASDVCRKLNPKAHPVLLTFIHYVGFRKSFIYTAFFLVIASLAALNLKVGFILWPIQIAVLLSLIAVFLDSTRYMLAEKAGVILLLASAYALPFKKLYEFLF</sequence>
<gene>
    <name evidence="2" type="ORF">CSEC_1928</name>
</gene>